<dbReference type="SUPFAM" id="SSF55729">
    <property type="entry name" value="Acyl-CoA N-acyltransferases (Nat)"/>
    <property type="match status" value="1"/>
</dbReference>
<organism evidence="4">
    <name type="scientific">freshwater metagenome</name>
    <dbReference type="NCBI Taxonomy" id="449393"/>
    <lineage>
        <taxon>unclassified sequences</taxon>
        <taxon>metagenomes</taxon>
        <taxon>ecological metagenomes</taxon>
    </lineage>
</organism>
<sequence>MTDVIPSGAPTGTTKDGRPHLVAKAAGYTLVPATRADLTRWRHLYRQFAEHYGVPVREEHQDLIWSWLMDSEHPLNCLLAKDAEGVAHGLAHYRPFTRPLAGSVGCFLDDLLVDHDARGSAVADALLYGLKQIAADNGWTVVRWITADDNHRARSVYDHFASRTMWVTYDMVPGELPADLKGILE</sequence>
<dbReference type="Pfam" id="PF00583">
    <property type="entry name" value="Acetyltransf_1"/>
    <property type="match status" value="1"/>
</dbReference>
<dbReference type="InterPro" id="IPR000182">
    <property type="entry name" value="GNAT_dom"/>
</dbReference>
<dbReference type="InterPro" id="IPR016181">
    <property type="entry name" value="Acyl_CoA_acyltransferase"/>
</dbReference>
<dbReference type="InterPro" id="IPR051016">
    <property type="entry name" value="Diverse_Substrate_AcTransf"/>
</dbReference>
<dbReference type="PANTHER" id="PTHR10545:SF29">
    <property type="entry name" value="GH14572P-RELATED"/>
    <property type="match status" value="1"/>
</dbReference>
<dbReference type="PROSITE" id="PS51186">
    <property type="entry name" value="GNAT"/>
    <property type="match status" value="1"/>
</dbReference>
<proteinExistence type="predicted"/>
<protein>
    <submittedName>
        <fullName evidence="4">Unannotated protein</fullName>
    </submittedName>
</protein>
<feature type="domain" description="N-acetyltransferase" evidence="3">
    <location>
        <begin position="28"/>
        <end position="179"/>
    </location>
</feature>
<dbReference type="EMBL" id="CAFABK010000020">
    <property type="protein sequence ID" value="CAB4827851.1"/>
    <property type="molecule type" value="Genomic_DNA"/>
</dbReference>
<dbReference type="PANTHER" id="PTHR10545">
    <property type="entry name" value="DIAMINE N-ACETYLTRANSFERASE"/>
    <property type="match status" value="1"/>
</dbReference>
<reference evidence="4" key="1">
    <citation type="submission" date="2020-05" db="EMBL/GenBank/DDBJ databases">
        <authorList>
            <person name="Chiriac C."/>
            <person name="Salcher M."/>
            <person name="Ghai R."/>
            <person name="Kavagutti S V."/>
        </authorList>
    </citation>
    <scope>NUCLEOTIDE SEQUENCE</scope>
</reference>
<evidence type="ECO:0000256" key="2">
    <source>
        <dbReference type="ARBA" id="ARBA00023315"/>
    </source>
</evidence>
<name>A0A6J7A507_9ZZZZ</name>
<dbReference type="GO" id="GO:0008080">
    <property type="term" value="F:N-acetyltransferase activity"/>
    <property type="evidence" value="ECO:0007669"/>
    <property type="project" value="UniProtKB-ARBA"/>
</dbReference>
<evidence type="ECO:0000256" key="1">
    <source>
        <dbReference type="ARBA" id="ARBA00022679"/>
    </source>
</evidence>
<dbReference type="Gene3D" id="3.40.630.30">
    <property type="match status" value="1"/>
</dbReference>
<evidence type="ECO:0000313" key="4">
    <source>
        <dbReference type="EMBL" id="CAB4827851.1"/>
    </source>
</evidence>
<keyword evidence="1" id="KW-0808">Transferase</keyword>
<gene>
    <name evidence="4" type="ORF">UFOPK3204_00634</name>
</gene>
<dbReference type="AlphaFoldDB" id="A0A6J7A507"/>
<accession>A0A6J7A507</accession>
<keyword evidence="2" id="KW-0012">Acyltransferase</keyword>
<evidence type="ECO:0000259" key="3">
    <source>
        <dbReference type="PROSITE" id="PS51186"/>
    </source>
</evidence>